<evidence type="ECO:0000256" key="1">
    <source>
        <dbReference type="SAM" id="SignalP"/>
    </source>
</evidence>
<dbReference type="KEGG" id="bvv:BHK69_09450"/>
<protein>
    <submittedName>
        <fullName evidence="2">Uncharacterized protein</fullName>
    </submittedName>
</protein>
<feature type="signal peptide" evidence="1">
    <location>
        <begin position="1"/>
        <end position="32"/>
    </location>
</feature>
<proteinExistence type="predicted"/>
<dbReference type="Proteomes" id="UP000094969">
    <property type="component" value="Chromosome"/>
</dbReference>
<keyword evidence="3" id="KW-1185">Reference proteome</keyword>
<evidence type="ECO:0000313" key="2">
    <source>
        <dbReference type="EMBL" id="AOO80661.1"/>
    </source>
</evidence>
<dbReference type="AlphaFoldDB" id="A0A1D7TZW2"/>
<reference evidence="2 3" key="1">
    <citation type="journal article" date="2015" name="Antonie Van Leeuwenhoek">
        <title>Bosea vaviloviae sp. nov., a new species of slow-growing rhizobia isolated from nodules of the relict species Vavilovia formosa (Stev.) Fed.</title>
        <authorList>
            <person name="Safronova V.I."/>
            <person name="Kuznetsova I.G."/>
            <person name="Sazanova A.L."/>
            <person name="Kimeklis A.K."/>
            <person name="Belimov A.A."/>
            <person name="Andronov E.E."/>
            <person name="Pinaev A.G."/>
            <person name="Chizhevskaya E.P."/>
            <person name="Pukhaev A.R."/>
            <person name="Popov K.P."/>
            <person name="Willems A."/>
            <person name="Tikhonovich I.A."/>
        </authorList>
    </citation>
    <scope>NUCLEOTIDE SEQUENCE [LARGE SCALE GENOMIC DNA]</scope>
    <source>
        <strain evidence="2 3">Vaf18</strain>
    </source>
</reference>
<accession>A0A1D7TZW2</accession>
<sequence length="103" mass="11238">MRRISSGLVPALPQPWLAALALLLLLGASARAQDRVQDRAIPVDPPRLAQSPEPLCYCWSEGRKIAEGAIACIRTTQGRRLAACGRVINMMSWEVTENPCPES</sequence>
<name>A0A1D7TZW2_9HYPH</name>
<feature type="chain" id="PRO_5009099842" evidence="1">
    <location>
        <begin position="33"/>
        <end position="103"/>
    </location>
</feature>
<dbReference type="EMBL" id="CP017147">
    <property type="protein sequence ID" value="AOO80661.1"/>
    <property type="molecule type" value="Genomic_DNA"/>
</dbReference>
<dbReference type="RefSeq" id="WP_069689879.1">
    <property type="nucleotide sequence ID" value="NZ_CP017147.1"/>
</dbReference>
<gene>
    <name evidence="2" type="ORF">BHK69_09450</name>
</gene>
<evidence type="ECO:0000313" key="3">
    <source>
        <dbReference type="Proteomes" id="UP000094969"/>
    </source>
</evidence>
<dbReference type="OrthoDB" id="8021248at2"/>
<keyword evidence="1" id="KW-0732">Signal</keyword>
<organism evidence="2 3">
    <name type="scientific">Bosea vaviloviae</name>
    <dbReference type="NCBI Taxonomy" id="1526658"/>
    <lineage>
        <taxon>Bacteria</taxon>
        <taxon>Pseudomonadati</taxon>
        <taxon>Pseudomonadota</taxon>
        <taxon>Alphaproteobacteria</taxon>
        <taxon>Hyphomicrobiales</taxon>
        <taxon>Boseaceae</taxon>
        <taxon>Bosea</taxon>
    </lineage>
</organism>